<keyword evidence="1" id="KW-0472">Membrane</keyword>
<sequence length="486" mass="55896">MENSKNLTQEAKQLLRPIKDRPDLQPSPDFVKELYRQIMLENTKKKQKVKKLFPLIVAVAIIFILPIIIFSYQIDVETTKGFLIEESSRIQLVDTINYGSEEGEIGLSAHGINPVSSFDIEHGTLYLLDEVNSQVVIRSVDGNTRSFPIHKDQTIIGGLEDILVTEDENIFILNSVEKIVYQYHPDGKLAKTYDLTKLDLFFPDALYEVAKNEIIVGQNQNKFANLQTMSFIDDKNLPFQIRNINRKESLLVINDKEKQIEIPMISDLGIGNLAILEEMDEQIIYMQTVTPPVNTPISETHIYGLNKQGSKLGGVRIPEENFIEKPQRLENYIKIDQNKIYLVIPENEHVALYEITLGKQYESFIEEQVERVNVGFDYKTFGEPFPELEIEIRNLLKDDKIQYGNENSLNGASINKDGTVIIDFKDFLAGSPASAEAQYFFNELYSATFEKFPEIQQIYFQFDGSFSAWVHWLESIEEPWKRLDSQ</sequence>
<dbReference type="SUPFAM" id="SSF50956">
    <property type="entry name" value="Thermostable phytase (3-phytase)"/>
    <property type="match status" value="1"/>
</dbReference>
<accession>A0A0A3HZU7</accession>
<proteinExistence type="predicted"/>
<gene>
    <name evidence="2" type="ORF">CD29_12495</name>
</gene>
<comment type="caution">
    <text evidence="2">The sequence shown here is derived from an EMBL/GenBank/DDBJ whole genome shotgun (WGS) entry which is preliminary data.</text>
</comment>
<reference evidence="2 3" key="1">
    <citation type="submission" date="2014-02" db="EMBL/GenBank/DDBJ databases">
        <title>Draft genome sequence of Lysinibacillus manganicus DSM 26584T.</title>
        <authorList>
            <person name="Zhang F."/>
            <person name="Wang G."/>
            <person name="Zhang L."/>
        </authorList>
    </citation>
    <scope>NUCLEOTIDE SEQUENCE [LARGE SCALE GENOMIC DNA]</scope>
    <source>
        <strain evidence="2 3">DSM 26584</strain>
    </source>
</reference>
<dbReference type="OrthoDB" id="2761436at2"/>
<dbReference type="RefSeq" id="WP_036187084.1">
    <property type="nucleotide sequence ID" value="NZ_AVDA01000014.1"/>
</dbReference>
<keyword evidence="1" id="KW-1133">Transmembrane helix</keyword>
<evidence type="ECO:0000313" key="3">
    <source>
        <dbReference type="Proteomes" id="UP000030416"/>
    </source>
</evidence>
<keyword evidence="3" id="KW-1185">Reference proteome</keyword>
<organism evidence="2 3">
    <name type="scientific">Ureibacillus manganicus DSM 26584</name>
    <dbReference type="NCBI Taxonomy" id="1384049"/>
    <lineage>
        <taxon>Bacteria</taxon>
        <taxon>Bacillati</taxon>
        <taxon>Bacillota</taxon>
        <taxon>Bacilli</taxon>
        <taxon>Bacillales</taxon>
        <taxon>Caryophanaceae</taxon>
        <taxon>Ureibacillus</taxon>
    </lineage>
</organism>
<dbReference type="AlphaFoldDB" id="A0A0A3HZU7"/>
<keyword evidence="1" id="KW-0812">Transmembrane</keyword>
<name>A0A0A3HZU7_9BACL</name>
<dbReference type="eggNOG" id="ENOG50330ME">
    <property type="taxonomic scope" value="Bacteria"/>
</dbReference>
<dbReference type="Proteomes" id="UP000030416">
    <property type="component" value="Unassembled WGS sequence"/>
</dbReference>
<feature type="transmembrane region" description="Helical" evidence="1">
    <location>
        <begin position="52"/>
        <end position="72"/>
    </location>
</feature>
<protein>
    <submittedName>
        <fullName evidence="2">Uncharacterized protein</fullName>
    </submittedName>
</protein>
<evidence type="ECO:0000256" key="1">
    <source>
        <dbReference type="SAM" id="Phobius"/>
    </source>
</evidence>
<dbReference type="EMBL" id="JPVN01000014">
    <property type="protein sequence ID" value="KGR77974.1"/>
    <property type="molecule type" value="Genomic_DNA"/>
</dbReference>
<evidence type="ECO:0000313" key="2">
    <source>
        <dbReference type="EMBL" id="KGR77974.1"/>
    </source>
</evidence>